<feature type="region of interest" description="Disordered" evidence="1">
    <location>
        <begin position="465"/>
        <end position="541"/>
    </location>
</feature>
<dbReference type="Ensembl" id="ENSSHAT00000025492.1">
    <property type="protein sequence ID" value="ENSSHAP00000044064.1"/>
    <property type="gene ID" value="ENSSHAG00000011360.2"/>
</dbReference>
<gene>
    <name evidence="2" type="primary">N4BP2L2</name>
</gene>
<feature type="compositionally biased region" description="Basic and acidic residues" evidence="1">
    <location>
        <begin position="53"/>
        <end position="68"/>
    </location>
</feature>
<dbReference type="GeneTree" id="ENSGT00940000161440"/>
<dbReference type="GO" id="GO:0000122">
    <property type="term" value="P:negative regulation of transcription by RNA polymerase II"/>
    <property type="evidence" value="ECO:0007669"/>
    <property type="project" value="TreeGrafter"/>
</dbReference>
<dbReference type="SUPFAM" id="SSF52540">
    <property type="entry name" value="P-loop containing nucleoside triphosphate hydrolases"/>
    <property type="match status" value="1"/>
</dbReference>
<dbReference type="Pfam" id="PF13671">
    <property type="entry name" value="AAA_33"/>
    <property type="match status" value="1"/>
</dbReference>
<organism evidence="2 3">
    <name type="scientific">Sarcophilus harrisii</name>
    <name type="common">Tasmanian devil</name>
    <name type="synonym">Sarcophilus laniarius</name>
    <dbReference type="NCBI Taxonomy" id="9305"/>
    <lineage>
        <taxon>Eukaryota</taxon>
        <taxon>Metazoa</taxon>
        <taxon>Chordata</taxon>
        <taxon>Craniata</taxon>
        <taxon>Vertebrata</taxon>
        <taxon>Euteleostomi</taxon>
        <taxon>Mammalia</taxon>
        <taxon>Metatheria</taxon>
        <taxon>Dasyuromorphia</taxon>
        <taxon>Dasyuridae</taxon>
        <taxon>Sarcophilus</taxon>
    </lineage>
</organism>
<dbReference type="InterPro" id="IPR027417">
    <property type="entry name" value="P-loop_NTPase"/>
</dbReference>
<name>A0A7N4PVE5_SARHA</name>
<dbReference type="InterPro" id="IPR026302">
    <property type="entry name" value="NEDD4-bd_p2"/>
</dbReference>
<feature type="region of interest" description="Disordered" evidence="1">
    <location>
        <begin position="51"/>
        <end position="83"/>
    </location>
</feature>
<dbReference type="AlphaFoldDB" id="A0A7N4PVE5"/>
<dbReference type="GO" id="GO:0003714">
    <property type="term" value="F:transcription corepressor activity"/>
    <property type="evidence" value="ECO:0007669"/>
    <property type="project" value="TreeGrafter"/>
</dbReference>
<evidence type="ECO:0000256" key="1">
    <source>
        <dbReference type="SAM" id="MobiDB-lite"/>
    </source>
</evidence>
<dbReference type="Gene3D" id="3.40.50.300">
    <property type="entry name" value="P-loop containing nucleotide triphosphate hydrolases"/>
    <property type="match status" value="1"/>
</dbReference>
<proteinExistence type="predicted"/>
<dbReference type="GO" id="GO:0005634">
    <property type="term" value="C:nucleus"/>
    <property type="evidence" value="ECO:0007669"/>
    <property type="project" value="TreeGrafter"/>
</dbReference>
<dbReference type="PANTHER" id="PTHR13308:SF23">
    <property type="entry name" value="NEDD4-BINDING PROTEIN 2-LIKE 2"/>
    <property type="match status" value="1"/>
</dbReference>
<dbReference type="RefSeq" id="XP_031816580.1">
    <property type="nucleotide sequence ID" value="XM_031960720.1"/>
</dbReference>
<feature type="compositionally biased region" description="Basic residues" evidence="1">
    <location>
        <begin position="487"/>
        <end position="504"/>
    </location>
</feature>
<evidence type="ECO:0000313" key="2">
    <source>
        <dbReference type="Ensembl" id="ENSSHAP00000044064.1"/>
    </source>
</evidence>
<reference evidence="2 3" key="1">
    <citation type="journal article" date="2011" name="Proc. Natl. Acad. Sci. U.S.A.">
        <title>Genetic diversity and population structure of the endangered marsupial Sarcophilus harrisii (Tasmanian devil).</title>
        <authorList>
            <person name="Miller W."/>
            <person name="Hayes V.M."/>
            <person name="Ratan A."/>
            <person name="Petersen D.C."/>
            <person name="Wittekindt N.E."/>
            <person name="Miller J."/>
            <person name="Walenz B."/>
            <person name="Knight J."/>
            <person name="Qi J."/>
            <person name="Zhao F."/>
            <person name="Wang Q."/>
            <person name="Bedoya-Reina O.C."/>
            <person name="Katiyar N."/>
            <person name="Tomsho L.P."/>
            <person name="Kasson L.M."/>
            <person name="Hardie R.A."/>
            <person name="Woodbridge P."/>
            <person name="Tindall E.A."/>
            <person name="Bertelsen M.F."/>
            <person name="Dixon D."/>
            <person name="Pyecroft S."/>
            <person name="Helgen K.M."/>
            <person name="Lesk A.M."/>
            <person name="Pringle T.H."/>
            <person name="Patterson N."/>
            <person name="Zhang Y."/>
            <person name="Kreiss A."/>
            <person name="Woods G.M."/>
            <person name="Jones M.E."/>
            <person name="Schuster S.C."/>
        </authorList>
    </citation>
    <scope>NUCLEOTIDE SEQUENCE [LARGE SCALE GENOMIC DNA]</scope>
</reference>
<accession>A0A7N4PVE5</accession>
<feature type="region of interest" description="Disordered" evidence="1">
    <location>
        <begin position="264"/>
        <end position="293"/>
    </location>
</feature>
<sequence length="1139" mass="130782">MNINEIPRNNYTYVSGNSKEIRMERNHKVAIPVSGEEVEYSTSKAFIGPIYKSPEENERDERKHHTEKVTGGLENKQNPSNKLDIDNELSQFYKEIQELESEKEDLEGNCQEFKPQEQFSLYYQGHSNDNLKSDEEKEDTWFSTIHSLPGDEQYFSNEPVGWNTEYAVNGQMEPMFFNNPIPTFRPEWQPVESSLVPHGLFPSGFNYHLNVQRFNPSPSPPPNVFHGQDVKLCEMYNGYNVTSVNTNWNCPTFDQTNRYSDCDGRNSSIQPFRNGRNEQDGQESNGFYETREESWEDPSLFQMEKTDRLMNQQFQEEKLKRLLILLRGLPGSGKTTLSRVLLGQNRGGIVFSTDDYFRHRNGYSYNVRQLGDAHDWNQSRAKKAIDQGRSPVIIDNTNTQAWEMKPYVEMAIGKGYRVEFHEPETWWKFDPEELEKRNKHGVSREKIAQMLDHYEYKMSISIVMNSVEPPHRRSERLRRQREEKLKKPSRASQRRNRRRNRKLKNSNAKSMKKESYGTLSYPVPEDEGTSESEEHYSEEENNGNLVSMSIGDLGCTSADSVNRHSKEGSKSIKFELGKENISNAQSVTSVTWENPPTCDSTAESNNLYQLSLTSIPHENALGHMYNHQTTVQNFIEKQNNSYVPGIRCSEVKADSHVEPSHSVVFGIKDRIVSAKATCVLTEEDSMSAEKLSDKEMLPNQCRFNSSYENLKYGHRANRNQTNCWAFFSATLSDEKLEWDLDTQPSFTGWPEGPHNFINPQRQKKSRCSRQTCPDGPRELIRLVYTDKGTDPGNHLQALMEENADALRNEELASSPNKLIDLIPFMETETNVLRSNLPEICVQRKTSAIITKKGRPRRIFNLAPNFHLPRQAVVSVEEKRDALITDSQTFKNILVVENDRSPEVNHEEKNKPEDMTVQCNLSLGYPIDLPSNSGGELQSHDVSFSQLRKSLCLPKRAVLKFLFTSEKRILMFKSQTVGNRLNEVELISSEISNHKPKILLPAKISSEHPSFGFDVFSGSFGAKVHKEKESKSSQCVQTKYNQDSLRIMPNSFGLPLSQRFAFQLVNLFGSPGVPIESLLLDDYVVSLDWKTLKMIYLQWKTSVEIQKSLMRFQWSSIVIQDVIDPFILSGNFTDGYGYTG</sequence>
<evidence type="ECO:0000313" key="3">
    <source>
        <dbReference type="Proteomes" id="UP000007648"/>
    </source>
</evidence>
<reference evidence="2" key="2">
    <citation type="submission" date="2025-08" db="UniProtKB">
        <authorList>
            <consortium name="Ensembl"/>
        </authorList>
    </citation>
    <scope>IDENTIFICATION</scope>
</reference>
<reference evidence="2" key="3">
    <citation type="submission" date="2025-09" db="UniProtKB">
        <authorList>
            <consortium name="Ensembl"/>
        </authorList>
    </citation>
    <scope>IDENTIFICATION</scope>
</reference>
<dbReference type="Proteomes" id="UP000007648">
    <property type="component" value="Unassembled WGS sequence"/>
</dbReference>
<protein>
    <submittedName>
        <fullName evidence="2">NEDD4 binding protein 2 like 2</fullName>
    </submittedName>
</protein>
<keyword evidence="3" id="KW-1185">Reference proteome</keyword>
<dbReference type="CTD" id="10443"/>
<feature type="compositionally biased region" description="Acidic residues" evidence="1">
    <location>
        <begin position="524"/>
        <end position="541"/>
    </location>
</feature>
<dbReference type="PANTHER" id="PTHR13308">
    <property type="entry name" value="NEDD4-BINDING PROTEIN 2-LIKE 1"/>
    <property type="match status" value="1"/>
</dbReference>
<dbReference type="InParanoid" id="A0A7N4PVE5"/>
<dbReference type="GeneID" id="100916194"/>